<protein>
    <recommendedName>
        <fullName evidence="1">Argonaute linker 1 domain-containing protein</fullName>
    </recommendedName>
</protein>
<sequence length="200" mass="22259">MSALLANRGYFSSVRPGTSTMLINVNTVTSAFLRPILVSKFIARMKSAGCPPQLISKSLVGKSARITYQRLHHNPDTDPDPNAFRNVCITAIGKPVAKEVNYKKLQNDFKASPVLDYFKNTFSKQKTNKLDPEAPCVNVGYVPRDDKDEDRHKARWIPSDCLELLANQPFTHLLPSKLSNSMIARALQDPASNANLIMTE</sequence>
<dbReference type="AlphaFoldDB" id="A0A9P4MEK2"/>
<evidence type="ECO:0000313" key="2">
    <source>
        <dbReference type="EMBL" id="KAF2102684.1"/>
    </source>
</evidence>
<dbReference type="InterPro" id="IPR014811">
    <property type="entry name" value="ArgoL1"/>
</dbReference>
<gene>
    <name evidence="2" type="ORF">NA57DRAFT_71671</name>
</gene>
<proteinExistence type="predicted"/>
<organism evidence="2 3">
    <name type="scientific">Rhizodiscina lignyota</name>
    <dbReference type="NCBI Taxonomy" id="1504668"/>
    <lineage>
        <taxon>Eukaryota</taxon>
        <taxon>Fungi</taxon>
        <taxon>Dikarya</taxon>
        <taxon>Ascomycota</taxon>
        <taxon>Pezizomycotina</taxon>
        <taxon>Dothideomycetes</taxon>
        <taxon>Pleosporomycetidae</taxon>
        <taxon>Aulographales</taxon>
        <taxon>Rhizodiscinaceae</taxon>
        <taxon>Rhizodiscina</taxon>
    </lineage>
</organism>
<dbReference type="OrthoDB" id="3800091at2759"/>
<accession>A0A9P4MEK2</accession>
<dbReference type="Proteomes" id="UP000799772">
    <property type="component" value="Unassembled WGS sequence"/>
</dbReference>
<evidence type="ECO:0000313" key="3">
    <source>
        <dbReference type="Proteomes" id="UP000799772"/>
    </source>
</evidence>
<dbReference type="Pfam" id="PF08699">
    <property type="entry name" value="ArgoL1"/>
    <property type="match status" value="1"/>
</dbReference>
<dbReference type="InterPro" id="IPR036085">
    <property type="entry name" value="PAZ_dom_sf"/>
</dbReference>
<reference evidence="2" key="1">
    <citation type="journal article" date="2020" name="Stud. Mycol.">
        <title>101 Dothideomycetes genomes: a test case for predicting lifestyles and emergence of pathogens.</title>
        <authorList>
            <person name="Haridas S."/>
            <person name="Albert R."/>
            <person name="Binder M."/>
            <person name="Bloem J."/>
            <person name="Labutti K."/>
            <person name="Salamov A."/>
            <person name="Andreopoulos B."/>
            <person name="Baker S."/>
            <person name="Barry K."/>
            <person name="Bills G."/>
            <person name="Bluhm B."/>
            <person name="Cannon C."/>
            <person name="Castanera R."/>
            <person name="Culley D."/>
            <person name="Daum C."/>
            <person name="Ezra D."/>
            <person name="Gonzalez J."/>
            <person name="Henrissat B."/>
            <person name="Kuo A."/>
            <person name="Liang C."/>
            <person name="Lipzen A."/>
            <person name="Lutzoni F."/>
            <person name="Magnuson J."/>
            <person name="Mondo S."/>
            <person name="Nolan M."/>
            <person name="Ohm R."/>
            <person name="Pangilinan J."/>
            <person name="Park H.-J."/>
            <person name="Ramirez L."/>
            <person name="Alfaro M."/>
            <person name="Sun H."/>
            <person name="Tritt A."/>
            <person name="Yoshinaga Y."/>
            <person name="Zwiers L.-H."/>
            <person name="Turgeon B."/>
            <person name="Goodwin S."/>
            <person name="Spatafora J."/>
            <person name="Crous P."/>
            <person name="Grigoriev I."/>
        </authorList>
    </citation>
    <scope>NUCLEOTIDE SEQUENCE</scope>
    <source>
        <strain evidence="2">CBS 133067</strain>
    </source>
</reference>
<feature type="domain" description="Argonaute linker 1" evidence="1">
    <location>
        <begin position="5"/>
        <end position="33"/>
    </location>
</feature>
<keyword evidence="3" id="KW-1185">Reference proteome</keyword>
<evidence type="ECO:0000259" key="1">
    <source>
        <dbReference type="Pfam" id="PF08699"/>
    </source>
</evidence>
<name>A0A9P4MEK2_9PEZI</name>
<dbReference type="EMBL" id="ML978122">
    <property type="protein sequence ID" value="KAF2102684.1"/>
    <property type="molecule type" value="Genomic_DNA"/>
</dbReference>
<dbReference type="SUPFAM" id="SSF101690">
    <property type="entry name" value="PAZ domain"/>
    <property type="match status" value="1"/>
</dbReference>
<comment type="caution">
    <text evidence="2">The sequence shown here is derived from an EMBL/GenBank/DDBJ whole genome shotgun (WGS) entry which is preliminary data.</text>
</comment>